<comment type="caution">
    <text evidence="1">The sequence shown here is derived from an EMBL/GenBank/DDBJ whole genome shotgun (WGS) entry which is preliminary data.</text>
</comment>
<organism evidence="1 2">
    <name type="scientific">Clitoria ternatea</name>
    <name type="common">Butterfly pea</name>
    <dbReference type="NCBI Taxonomy" id="43366"/>
    <lineage>
        <taxon>Eukaryota</taxon>
        <taxon>Viridiplantae</taxon>
        <taxon>Streptophyta</taxon>
        <taxon>Embryophyta</taxon>
        <taxon>Tracheophyta</taxon>
        <taxon>Spermatophyta</taxon>
        <taxon>Magnoliopsida</taxon>
        <taxon>eudicotyledons</taxon>
        <taxon>Gunneridae</taxon>
        <taxon>Pentapetalae</taxon>
        <taxon>rosids</taxon>
        <taxon>fabids</taxon>
        <taxon>Fabales</taxon>
        <taxon>Fabaceae</taxon>
        <taxon>Papilionoideae</taxon>
        <taxon>50 kb inversion clade</taxon>
        <taxon>NPAAA clade</taxon>
        <taxon>indigoferoid/millettioid clade</taxon>
        <taxon>Phaseoleae</taxon>
        <taxon>Clitoria</taxon>
    </lineage>
</organism>
<dbReference type="Proteomes" id="UP001359559">
    <property type="component" value="Unassembled WGS sequence"/>
</dbReference>
<protein>
    <submittedName>
        <fullName evidence="1">Uncharacterized protein</fullName>
    </submittedName>
</protein>
<gene>
    <name evidence="1" type="ORF">RJT34_15648</name>
</gene>
<name>A0AAN9J8S3_CLITE</name>
<evidence type="ECO:0000313" key="2">
    <source>
        <dbReference type="Proteomes" id="UP001359559"/>
    </source>
</evidence>
<proteinExistence type="predicted"/>
<dbReference type="EMBL" id="JAYKXN010000004">
    <property type="protein sequence ID" value="KAK7292794.1"/>
    <property type="molecule type" value="Genomic_DNA"/>
</dbReference>
<keyword evidence="2" id="KW-1185">Reference proteome</keyword>
<dbReference type="AlphaFoldDB" id="A0AAN9J8S3"/>
<sequence length="89" mass="10096">MGYGFSSGSGHLSPFLQSLIVIHISHIQQPRLVLYPFLYLHQYPFLIAPQLPLPLILDAHLLFFAFPSFPTTPLIRPQASTLMGFTLFR</sequence>
<reference evidence="1 2" key="1">
    <citation type="submission" date="2024-01" db="EMBL/GenBank/DDBJ databases">
        <title>The genomes of 5 underutilized Papilionoideae crops provide insights into root nodulation and disease resistance.</title>
        <authorList>
            <person name="Yuan L."/>
        </authorList>
    </citation>
    <scope>NUCLEOTIDE SEQUENCE [LARGE SCALE GENOMIC DNA]</scope>
    <source>
        <strain evidence="1">LY-2023</strain>
        <tissue evidence="1">Leaf</tissue>
    </source>
</reference>
<accession>A0AAN9J8S3</accession>
<evidence type="ECO:0000313" key="1">
    <source>
        <dbReference type="EMBL" id="KAK7292794.1"/>
    </source>
</evidence>